<dbReference type="PANTHER" id="PTHR20914:SF9">
    <property type="entry name" value="COILED, ISOFORM A"/>
    <property type="match status" value="1"/>
</dbReference>
<evidence type="ECO:0000256" key="3">
    <source>
        <dbReference type="ARBA" id="ARBA00023157"/>
    </source>
</evidence>
<organism evidence="6 7">
    <name type="scientific">Pogona vitticeps</name>
    <name type="common">central bearded dragon</name>
    <dbReference type="NCBI Taxonomy" id="103695"/>
    <lineage>
        <taxon>Eukaryota</taxon>
        <taxon>Metazoa</taxon>
        <taxon>Chordata</taxon>
        <taxon>Craniata</taxon>
        <taxon>Vertebrata</taxon>
        <taxon>Euteleostomi</taxon>
        <taxon>Lepidosauria</taxon>
        <taxon>Squamata</taxon>
        <taxon>Bifurcata</taxon>
        <taxon>Unidentata</taxon>
        <taxon>Episquamata</taxon>
        <taxon>Toxicofera</taxon>
        <taxon>Iguania</taxon>
        <taxon>Acrodonta</taxon>
        <taxon>Agamidae</taxon>
        <taxon>Amphibolurinae</taxon>
        <taxon>Pogona</taxon>
    </lineage>
</organism>
<feature type="signal peptide" evidence="4">
    <location>
        <begin position="1"/>
        <end position="19"/>
    </location>
</feature>
<dbReference type="InterPro" id="IPR016054">
    <property type="entry name" value="LY6_UPA_recep-like"/>
</dbReference>
<dbReference type="Pfam" id="PF00021">
    <property type="entry name" value="UPAR_LY6"/>
    <property type="match status" value="2"/>
</dbReference>
<dbReference type="GeneID" id="110089606"/>
<dbReference type="Proteomes" id="UP001652642">
    <property type="component" value="Chromosome 9"/>
</dbReference>
<comment type="subcellular location">
    <subcellularLocation>
        <location evidence="1">Secreted</location>
    </subcellularLocation>
</comment>
<keyword evidence="3" id="KW-1015">Disulfide bond</keyword>
<dbReference type="GO" id="GO:0019834">
    <property type="term" value="F:phospholipase A2 inhibitor activity"/>
    <property type="evidence" value="ECO:0007669"/>
    <property type="project" value="UniProtKB-KW"/>
</dbReference>
<feature type="chain" id="PRO_5045982273" evidence="4">
    <location>
        <begin position="20"/>
        <end position="223"/>
    </location>
</feature>
<dbReference type="InterPro" id="IPR045860">
    <property type="entry name" value="Snake_toxin-like_sf"/>
</dbReference>
<dbReference type="PANTHER" id="PTHR20914">
    <property type="entry name" value="LY6/PLAUR DOMAIN-CONTAINING PROTEIN 8"/>
    <property type="match status" value="1"/>
</dbReference>
<dbReference type="CDD" id="cd23572">
    <property type="entry name" value="TFP_LU_ECD_PINLYP_rpt2"/>
    <property type="match status" value="1"/>
</dbReference>
<dbReference type="RefSeq" id="XP_072836060.1">
    <property type="nucleotide sequence ID" value="XM_072979959.1"/>
</dbReference>
<dbReference type="SUPFAM" id="SSF57302">
    <property type="entry name" value="Snake toxin-like"/>
    <property type="match status" value="1"/>
</dbReference>
<evidence type="ECO:0000256" key="1">
    <source>
        <dbReference type="ARBA" id="ARBA00004613"/>
    </source>
</evidence>
<keyword evidence="6" id="KW-1185">Reference proteome</keyword>
<evidence type="ECO:0000256" key="2">
    <source>
        <dbReference type="ARBA" id="ARBA00022525"/>
    </source>
</evidence>
<keyword evidence="2" id="KW-0964">Secreted</keyword>
<feature type="domain" description="UPAR/Ly6" evidence="5">
    <location>
        <begin position="20"/>
        <end position="102"/>
    </location>
</feature>
<reference evidence="7" key="1">
    <citation type="submission" date="2025-08" db="UniProtKB">
        <authorList>
            <consortium name="RefSeq"/>
        </authorList>
    </citation>
    <scope>IDENTIFICATION</scope>
</reference>
<evidence type="ECO:0000313" key="6">
    <source>
        <dbReference type="Proteomes" id="UP001652642"/>
    </source>
</evidence>
<sequence length="223" mass="24837">MWMSLIFFLFCLLLGIGVCLRCERCSSSSTLCTGIPYPCSETEDSCLIMTTEYIIANNDRWVATYKGCTKRKYCPSPSSSATFPSQRKRRAVRCCQKDFCNKGSVTLPKLSTKPNGLKCPGCFSVHAKCQPTDTLNCHGSESKCVYYDMTVEQVFQLLSEARGSQELTPFSPLPIPAGDQIYTFAKRGCATKAVCKNTHQMYGVPGLFIEIWKTAKCYAAPKR</sequence>
<dbReference type="InterPro" id="IPR050918">
    <property type="entry name" value="CNF-like_PLA2_Inhibitor"/>
</dbReference>
<dbReference type="Gene3D" id="2.10.60.10">
    <property type="entry name" value="CD59"/>
    <property type="match status" value="2"/>
</dbReference>
<dbReference type="CDD" id="cd23571">
    <property type="entry name" value="TFP_LU_ECD_PINLYP_rpt1"/>
    <property type="match status" value="1"/>
</dbReference>
<proteinExistence type="predicted"/>
<name>A0ABM5ESD1_9SAUR</name>
<protein>
    <submittedName>
        <fullName evidence="7">Phospholipase A2 inhibitor and Ly6/PLAUR domain-containing protein-like</fullName>
    </submittedName>
</protein>
<evidence type="ECO:0000259" key="5">
    <source>
        <dbReference type="Pfam" id="PF00021"/>
    </source>
</evidence>
<accession>A0ABM5ESD1</accession>
<keyword evidence="7" id="KW-0593">Phospholipase A2 inhibitor</keyword>
<evidence type="ECO:0000313" key="7">
    <source>
        <dbReference type="RefSeq" id="XP_072836060.1"/>
    </source>
</evidence>
<evidence type="ECO:0000256" key="4">
    <source>
        <dbReference type="SAM" id="SignalP"/>
    </source>
</evidence>
<keyword evidence="4" id="KW-0732">Signal</keyword>
<feature type="domain" description="UPAR/Ly6" evidence="5">
    <location>
        <begin position="115"/>
        <end position="152"/>
    </location>
</feature>
<gene>
    <name evidence="7" type="primary">LOC110089606</name>
</gene>